<dbReference type="InterPro" id="IPR043502">
    <property type="entry name" value="DNA/RNA_pol_sf"/>
</dbReference>
<dbReference type="InterPro" id="IPR050951">
    <property type="entry name" value="Retrovirus_Pol_polyprotein"/>
</dbReference>
<dbReference type="EMBL" id="JAUUTY010000007">
    <property type="protein sequence ID" value="KAK1603978.1"/>
    <property type="molecule type" value="Genomic_DNA"/>
</dbReference>
<proteinExistence type="predicted"/>
<dbReference type="Pfam" id="PF00078">
    <property type="entry name" value="RVT_1"/>
    <property type="match status" value="1"/>
</dbReference>
<dbReference type="InterPro" id="IPR043128">
    <property type="entry name" value="Rev_trsase/Diguanyl_cyclase"/>
</dbReference>
<name>A0AAD8VGA6_LOLMU</name>
<dbReference type="Gene3D" id="3.30.70.270">
    <property type="match status" value="2"/>
</dbReference>
<dbReference type="PANTHER" id="PTHR37984">
    <property type="entry name" value="PROTEIN CBG26694"/>
    <property type="match status" value="1"/>
</dbReference>
<keyword evidence="3" id="KW-1185">Reference proteome</keyword>
<evidence type="ECO:0000259" key="1">
    <source>
        <dbReference type="Pfam" id="PF00078"/>
    </source>
</evidence>
<dbReference type="SUPFAM" id="SSF56672">
    <property type="entry name" value="DNA/RNA polymerases"/>
    <property type="match status" value="1"/>
</dbReference>
<evidence type="ECO:0000313" key="3">
    <source>
        <dbReference type="Proteomes" id="UP001231189"/>
    </source>
</evidence>
<dbReference type="InterPro" id="IPR000477">
    <property type="entry name" value="RT_dom"/>
</dbReference>
<evidence type="ECO:0000313" key="2">
    <source>
        <dbReference type="EMBL" id="KAK1603978.1"/>
    </source>
</evidence>
<dbReference type="AlphaFoldDB" id="A0AAD8VGA6"/>
<dbReference type="FunFam" id="3.30.70.270:FF:000020">
    <property type="entry name" value="Transposon Tf2-6 polyprotein-like Protein"/>
    <property type="match status" value="1"/>
</dbReference>
<reference evidence="2" key="1">
    <citation type="submission" date="2023-07" db="EMBL/GenBank/DDBJ databases">
        <title>A chromosome-level genome assembly of Lolium multiflorum.</title>
        <authorList>
            <person name="Chen Y."/>
            <person name="Copetti D."/>
            <person name="Kolliker R."/>
            <person name="Studer B."/>
        </authorList>
    </citation>
    <scope>NUCLEOTIDE SEQUENCE</scope>
    <source>
        <strain evidence="2">02402/16</strain>
        <tissue evidence="2">Leaf</tissue>
    </source>
</reference>
<sequence>MITVSGDYKKARDCEEGEAAFARIRHIGEERKATSRGGSARYETTKKRISEQKTSFKAAIETKKYDLVEGDNSKQIGRNVHAYVDDITVMTRKGSDLLSDLKETFDNLRRYKMMLNPLKCVFGVPAGKLLGFIVSHGGIEVNPEKIKAILNIKRPTCLKDVQRLTGCVAAISRFVSRLGEKALPLYKLLKKADKFVWDEAADEALQELKKILSSPPILAAPAESEPMLLYMAATNKVISLVIVVVRKDMSTESKGMSITLAKS</sequence>
<protein>
    <recommendedName>
        <fullName evidence="1">Reverse transcriptase domain-containing protein</fullName>
    </recommendedName>
</protein>
<feature type="domain" description="Reverse transcriptase" evidence="1">
    <location>
        <begin position="72"/>
        <end position="133"/>
    </location>
</feature>
<organism evidence="2 3">
    <name type="scientific">Lolium multiflorum</name>
    <name type="common">Italian ryegrass</name>
    <name type="synonym">Lolium perenne subsp. multiflorum</name>
    <dbReference type="NCBI Taxonomy" id="4521"/>
    <lineage>
        <taxon>Eukaryota</taxon>
        <taxon>Viridiplantae</taxon>
        <taxon>Streptophyta</taxon>
        <taxon>Embryophyta</taxon>
        <taxon>Tracheophyta</taxon>
        <taxon>Spermatophyta</taxon>
        <taxon>Magnoliopsida</taxon>
        <taxon>Liliopsida</taxon>
        <taxon>Poales</taxon>
        <taxon>Poaceae</taxon>
        <taxon>BOP clade</taxon>
        <taxon>Pooideae</taxon>
        <taxon>Poodae</taxon>
        <taxon>Poeae</taxon>
        <taxon>Poeae Chloroplast Group 2 (Poeae type)</taxon>
        <taxon>Loliodinae</taxon>
        <taxon>Loliinae</taxon>
        <taxon>Lolium</taxon>
    </lineage>
</organism>
<accession>A0AAD8VGA6</accession>
<comment type="caution">
    <text evidence="2">The sequence shown here is derived from an EMBL/GenBank/DDBJ whole genome shotgun (WGS) entry which is preliminary data.</text>
</comment>
<dbReference type="PANTHER" id="PTHR37984:SF5">
    <property type="entry name" value="PROTEIN NYNRIN-LIKE"/>
    <property type="match status" value="1"/>
</dbReference>
<gene>
    <name evidence="2" type="ORF">QYE76_027651</name>
</gene>
<dbReference type="Proteomes" id="UP001231189">
    <property type="component" value="Unassembled WGS sequence"/>
</dbReference>